<comment type="caution">
    <text evidence="1">The sequence shown here is derived from an EMBL/GenBank/DDBJ whole genome shotgun (WGS) entry which is preliminary data.</text>
</comment>
<name>A0A151ME08_ALLMI</name>
<evidence type="ECO:0000313" key="2">
    <source>
        <dbReference type="Proteomes" id="UP000050525"/>
    </source>
</evidence>
<dbReference type="Proteomes" id="UP000050525">
    <property type="component" value="Unassembled WGS sequence"/>
</dbReference>
<reference evidence="1 2" key="1">
    <citation type="journal article" date="2012" name="Genome Biol.">
        <title>Sequencing three crocodilian genomes to illuminate the evolution of archosaurs and amniotes.</title>
        <authorList>
            <person name="St John J.A."/>
            <person name="Braun E.L."/>
            <person name="Isberg S.R."/>
            <person name="Miles L.G."/>
            <person name="Chong A.Y."/>
            <person name="Gongora J."/>
            <person name="Dalzell P."/>
            <person name="Moran C."/>
            <person name="Bed'hom B."/>
            <person name="Abzhanov A."/>
            <person name="Burgess S.C."/>
            <person name="Cooksey A.M."/>
            <person name="Castoe T.A."/>
            <person name="Crawford N.G."/>
            <person name="Densmore L.D."/>
            <person name="Drew J.C."/>
            <person name="Edwards S.V."/>
            <person name="Faircloth B.C."/>
            <person name="Fujita M.K."/>
            <person name="Greenwold M.J."/>
            <person name="Hoffmann F.G."/>
            <person name="Howard J.M."/>
            <person name="Iguchi T."/>
            <person name="Janes D.E."/>
            <person name="Khan S.Y."/>
            <person name="Kohno S."/>
            <person name="de Koning A.J."/>
            <person name="Lance S.L."/>
            <person name="McCarthy F.M."/>
            <person name="McCormack J.E."/>
            <person name="Merchant M.E."/>
            <person name="Peterson D.G."/>
            <person name="Pollock D.D."/>
            <person name="Pourmand N."/>
            <person name="Raney B.J."/>
            <person name="Roessler K.A."/>
            <person name="Sanford J.R."/>
            <person name="Sawyer R.H."/>
            <person name="Schmidt C.J."/>
            <person name="Triplett E.W."/>
            <person name="Tuberville T.D."/>
            <person name="Venegas-Anaya M."/>
            <person name="Howard J.T."/>
            <person name="Jarvis E.D."/>
            <person name="Guillette L.J.Jr."/>
            <person name="Glenn T.C."/>
            <person name="Green R.E."/>
            <person name="Ray D.A."/>
        </authorList>
    </citation>
    <scope>NUCLEOTIDE SEQUENCE [LARGE SCALE GENOMIC DNA]</scope>
    <source>
        <strain evidence="1">KSC_2009_1</strain>
    </source>
</reference>
<dbReference type="EMBL" id="AKHW03006231">
    <property type="protein sequence ID" value="KYO22762.1"/>
    <property type="molecule type" value="Genomic_DNA"/>
</dbReference>
<evidence type="ECO:0000313" key="1">
    <source>
        <dbReference type="EMBL" id="KYO22762.1"/>
    </source>
</evidence>
<organism evidence="1 2">
    <name type="scientific">Alligator mississippiensis</name>
    <name type="common">American alligator</name>
    <dbReference type="NCBI Taxonomy" id="8496"/>
    <lineage>
        <taxon>Eukaryota</taxon>
        <taxon>Metazoa</taxon>
        <taxon>Chordata</taxon>
        <taxon>Craniata</taxon>
        <taxon>Vertebrata</taxon>
        <taxon>Euteleostomi</taxon>
        <taxon>Archelosauria</taxon>
        <taxon>Archosauria</taxon>
        <taxon>Crocodylia</taxon>
        <taxon>Alligatoridae</taxon>
        <taxon>Alligatorinae</taxon>
        <taxon>Alligator</taxon>
    </lineage>
</organism>
<keyword evidence="2" id="KW-1185">Reference proteome</keyword>
<sequence>MKIAIYWENLGYVQAPENANMDTAFPSFLRGKMEKEEKIEEKKSKYLQEKNPRKNWKKKNIKVYLRTLRKEFLFLDMQLLIYPYFWTCNCLYTHAVPFVELNCKLKYPTLQ</sequence>
<protein>
    <submittedName>
        <fullName evidence="1">Uncharacterized protein</fullName>
    </submittedName>
</protein>
<dbReference type="AlphaFoldDB" id="A0A151ME08"/>
<accession>A0A151ME08</accession>
<proteinExistence type="predicted"/>
<gene>
    <name evidence="1" type="ORF">Y1Q_0003254</name>
</gene>